<keyword evidence="3" id="KW-0472">Membrane</keyword>
<dbReference type="OrthoDB" id="6127067at2759"/>
<reference evidence="6" key="1">
    <citation type="submission" date="2022-01" db="EMBL/GenBank/DDBJ databases">
        <authorList>
            <person name="King R."/>
        </authorList>
    </citation>
    <scope>NUCLEOTIDE SEQUENCE</scope>
</reference>
<evidence type="ECO:0000259" key="4">
    <source>
        <dbReference type="SMART" id="SM00645"/>
    </source>
</evidence>
<comment type="similarity">
    <text evidence="1">Belongs to the peptidase C1 family.</text>
</comment>
<evidence type="ECO:0000313" key="7">
    <source>
        <dbReference type="Proteomes" id="UP001153636"/>
    </source>
</evidence>
<name>A0A9P0GFD0_9CUCU</name>
<proteinExistence type="inferred from homology"/>
<dbReference type="PROSITE" id="PS00640">
    <property type="entry name" value="THIOL_PROTEASE_ASN"/>
    <property type="match status" value="1"/>
</dbReference>
<evidence type="ECO:0000259" key="5">
    <source>
        <dbReference type="SMART" id="SM00848"/>
    </source>
</evidence>
<gene>
    <name evidence="6" type="ORF">PSYICH_LOCUS8717</name>
</gene>
<keyword evidence="2" id="KW-1015">Disulfide bond</keyword>
<dbReference type="Gene3D" id="3.90.70.10">
    <property type="entry name" value="Cysteine proteinases"/>
    <property type="match status" value="1"/>
</dbReference>
<dbReference type="Pfam" id="PF08246">
    <property type="entry name" value="Inhibitor_I29"/>
    <property type="match status" value="1"/>
</dbReference>
<feature type="domain" description="Cathepsin propeptide inhibitor" evidence="5">
    <location>
        <begin position="48"/>
        <end position="108"/>
    </location>
</feature>
<dbReference type="Proteomes" id="UP001153636">
    <property type="component" value="Chromosome 3"/>
</dbReference>
<protein>
    <submittedName>
        <fullName evidence="6">Uncharacterized protein</fullName>
    </submittedName>
</protein>
<dbReference type="GO" id="GO:0008234">
    <property type="term" value="F:cysteine-type peptidase activity"/>
    <property type="evidence" value="ECO:0007669"/>
    <property type="project" value="InterPro"/>
</dbReference>
<evidence type="ECO:0000256" key="2">
    <source>
        <dbReference type="ARBA" id="ARBA00023157"/>
    </source>
</evidence>
<dbReference type="CDD" id="cd02248">
    <property type="entry name" value="Peptidase_C1A"/>
    <property type="match status" value="1"/>
</dbReference>
<accession>A0A9P0GFD0</accession>
<dbReference type="AlphaFoldDB" id="A0A9P0GFD0"/>
<feature type="domain" description="Peptidase C1A papain C-terminal" evidence="4">
    <location>
        <begin position="137"/>
        <end position="350"/>
    </location>
</feature>
<dbReference type="SMART" id="SM00848">
    <property type="entry name" value="Inhibitor_I29"/>
    <property type="match status" value="1"/>
</dbReference>
<keyword evidence="3" id="KW-0812">Transmembrane</keyword>
<dbReference type="PANTHER" id="PTHR12411">
    <property type="entry name" value="CYSTEINE PROTEASE FAMILY C1-RELATED"/>
    <property type="match status" value="1"/>
</dbReference>
<keyword evidence="3" id="KW-1133">Transmembrane helix</keyword>
<dbReference type="InterPro" id="IPR013128">
    <property type="entry name" value="Peptidase_C1A"/>
</dbReference>
<dbReference type="SMART" id="SM00645">
    <property type="entry name" value="Pept_C1"/>
    <property type="match status" value="1"/>
</dbReference>
<feature type="transmembrane region" description="Helical" evidence="3">
    <location>
        <begin position="21"/>
        <end position="42"/>
    </location>
</feature>
<evidence type="ECO:0000256" key="1">
    <source>
        <dbReference type="ARBA" id="ARBA00008455"/>
    </source>
</evidence>
<organism evidence="6 7">
    <name type="scientific">Psylliodes chrysocephalus</name>
    <dbReference type="NCBI Taxonomy" id="3402493"/>
    <lineage>
        <taxon>Eukaryota</taxon>
        <taxon>Metazoa</taxon>
        <taxon>Ecdysozoa</taxon>
        <taxon>Arthropoda</taxon>
        <taxon>Hexapoda</taxon>
        <taxon>Insecta</taxon>
        <taxon>Pterygota</taxon>
        <taxon>Neoptera</taxon>
        <taxon>Endopterygota</taxon>
        <taxon>Coleoptera</taxon>
        <taxon>Polyphaga</taxon>
        <taxon>Cucujiformia</taxon>
        <taxon>Chrysomeloidea</taxon>
        <taxon>Chrysomelidae</taxon>
        <taxon>Galerucinae</taxon>
        <taxon>Alticini</taxon>
        <taxon>Psylliodes</taxon>
    </lineage>
</organism>
<evidence type="ECO:0000313" key="6">
    <source>
        <dbReference type="EMBL" id="CAH1108831.1"/>
    </source>
</evidence>
<dbReference type="InterPro" id="IPR039417">
    <property type="entry name" value="Peptidase_C1A_papain-like"/>
</dbReference>
<dbReference type="InterPro" id="IPR038765">
    <property type="entry name" value="Papain-like_cys_pep_sf"/>
</dbReference>
<sequence>MLSVTRNCVYLSRIYNLQAMCLRFTMKFIIVAFVCIIGINALSEKEQWLTFKQNHGKNYKNIAEENYRFSVFQNNLRQISEHNERYTNGETTYFLGVNKFADRTSDEFRGMLKSQKINLLNSEDAKLNKLSKTVEAAEAPVDWRSKGVVLPVRDQGDCGGSWPFAVAASIESQNVIINNVTEQLSTQQFIDCYGPQVDKCNITGDILNGFDYAQDYRLLPESEYPYVGAQSVCTADTNKGIVRAYSVFVAQSSEAILQAYIGKYGPMASTINADCIQLYAGGIFSNSSCPNTINDINFALLNVGYDTSSDGIEYWILKNSWGTGWGEEGYLRLKKGDKELGINLRNGLPFIYR</sequence>
<dbReference type="InterPro" id="IPR025661">
    <property type="entry name" value="Pept_asp_AS"/>
</dbReference>
<keyword evidence="7" id="KW-1185">Reference proteome</keyword>
<dbReference type="InterPro" id="IPR013201">
    <property type="entry name" value="Prot_inhib_I29"/>
</dbReference>
<evidence type="ECO:0000256" key="3">
    <source>
        <dbReference type="SAM" id="Phobius"/>
    </source>
</evidence>
<dbReference type="EMBL" id="OV651815">
    <property type="protein sequence ID" value="CAH1108831.1"/>
    <property type="molecule type" value="Genomic_DNA"/>
</dbReference>
<dbReference type="Pfam" id="PF00112">
    <property type="entry name" value="Peptidase_C1"/>
    <property type="match status" value="1"/>
</dbReference>
<dbReference type="GO" id="GO:0006508">
    <property type="term" value="P:proteolysis"/>
    <property type="evidence" value="ECO:0007669"/>
    <property type="project" value="InterPro"/>
</dbReference>
<dbReference type="FunFam" id="3.90.70.10:FF:000332">
    <property type="entry name" value="Cathepsin L1"/>
    <property type="match status" value="1"/>
</dbReference>
<dbReference type="InterPro" id="IPR000668">
    <property type="entry name" value="Peptidase_C1A_C"/>
</dbReference>
<dbReference type="SUPFAM" id="SSF54001">
    <property type="entry name" value="Cysteine proteinases"/>
    <property type="match status" value="1"/>
</dbReference>